<feature type="domain" description="LysM" evidence="4">
    <location>
        <begin position="80"/>
        <end position="123"/>
    </location>
</feature>
<keyword evidence="1" id="KW-0378">Hydrolase</keyword>
<proteinExistence type="predicted"/>
<dbReference type="SUPFAM" id="SSF53955">
    <property type="entry name" value="Lysozyme-like"/>
    <property type="match status" value="1"/>
</dbReference>
<dbReference type="InterPro" id="IPR010618">
    <property type="entry name" value="RPF"/>
</dbReference>
<dbReference type="PANTHER" id="PTHR33734">
    <property type="entry name" value="LYSM DOMAIN-CONTAINING GPI-ANCHORED PROTEIN 2"/>
    <property type="match status" value="1"/>
</dbReference>
<dbReference type="OrthoDB" id="9798935at2"/>
<evidence type="ECO:0000256" key="1">
    <source>
        <dbReference type="ARBA" id="ARBA00022801"/>
    </source>
</evidence>
<evidence type="ECO:0000313" key="5">
    <source>
        <dbReference type="EMBL" id="TDM13735.1"/>
    </source>
</evidence>
<dbReference type="CDD" id="cd13925">
    <property type="entry name" value="RPF"/>
    <property type="match status" value="1"/>
</dbReference>
<dbReference type="Pfam" id="PF06737">
    <property type="entry name" value="Transglycosylas"/>
    <property type="match status" value="1"/>
</dbReference>
<organism evidence="5 6">
    <name type="scientific">Macrococcus bovicus</name>
    <dbReference type="NCBI Taxonomy" id="69968"/>
    <lineage>
        <taxon>Bacteria</taxon>
        <taxon>Bacillati</taxon>
        <taxon>Bacillota</taxon>
        <taxon>Bacilli</taxon>
        <taxon>Bacillales</taxon>
        <taxon>Staphylococcaceae</taxon>
        <taxon>Macrococcus</taxon>
    </lineage>
</organism>
<dbReference type="Gene3D" id="1.10.530.10">
    <property type="match status" value="1"/>
</dbReference>
<dbReference type="InterPro" id="IPR036779">
    <property type="entry name" value="LysM_dom_sf"/>
</dbReference>
<dbReference type="GO" id="GO:0008932">
    <property type="term" value="F:lytic endotransglycosylase activity"/>
    <property type="evidence" value="ECO:0007669"/>
    <property type="project" value="TreeGrafter"/>
</dbReference>
<dbReference type="CDD" id="cd00118">
    <property type="entry name" value="LysM"/>
    <property type="match status" value="2"/>
</dbReference>
<dbReference type="PROSITE" id="PS51782">
    <property type="entry name" value="LYSM"/>
    <property type="match status" value="2"/>
</dbReference>
<protein>
    <submittedName>
        <fullName evidence="5">LysM peptidoglycan-binding domain-containing protein</fullName>
    </submittedName>
</protein>
<keyword evidence="3" id="KW-0732">Signal</keyword>
<dbReference type="AlphaFoldDB" id="A0A4R6BYT6"/>
<sequence length="255" mass="27042">MKKVLAASTVVAVAGSFAATANAAEYTVKSGDTLWAISQQYGTSVANIKAENNLTSNLILPKQVLKINEKTVKAAPHDTTLYHIVAGDTLGKIAAQFNVTVADLKAWNNLSSDLIIAGKTLKVSAQQAPVKTYQAPAQQAPVKTYQAPAQQAPVKTYQAPAQQAPKAATTQTSAASYATNSSVDAHLKLIMQRESGGNPRAVNPAGYYGLFQFSPSTWAAVGGTGNPADASVEEQWKRARILYTQYGAQHWSTAY</sequence>
<dbReference type="SUPFAM" id="SSF54106">
    <property type="entry name" value="LysM domain"/>
    <property type="match status" value="2"/>
</dbReference>
<evidence type="ECO:0000313" key="6">
    <source>
        <dbReference type="Proteomes" id="UP000294843"/>
    </source>
</evidence>
<dbReference type="InterPro" id="IPR018392">
    <property type="entry name" value="LysM"/>
</dbReference>
<dbReference type="InterPro" id="IPR023346">
    <property type="entry name" value="Lysozyme-like_dom_sf"/>
</dbReference>
<evidence type="ECO:0000256" key="2">
    <source>
        <dbReference type="ARBA" id="ARBA00023295"/>
    </source>
</evidence>
<dbReference type="Pfam" id="PF01476">
    <property type="entry name" value="LysM"/>
    <property type="match status" value="2"/>
</dbReference>
<keyword evidence="6" id="KW-1185">Reference proteome</keyword>
<name>A0A4R6BYT6_9STAP</name>
<comment type="caution">
    <text evidence="5">The sequence shown here is derived from an EMBL/GenBank/DDBJ whole genome shotgun (WGS) entry which is preliminary data.</text>
</comment>
<keyword evidence="2" id="KW-0326">Glycosidase</keyword>
<dbReference type="RefSeq" id="WP_133452059.1">
    <property type="nucleotide sequence ID" value="NZ_SCWF01000008.1"/>
</dbReference>
<dbReference type="Gene3D" id="3.10.350.10">
    <property type="entry name" value="LysM domain"/>
    <property type="match status" value="2"/>
</dbReference>
<gene>
    <name evidence="5" type="ORF">ERX55_08030</name>
</gene>
<dbReference type="SMART" id="SM00257">
    <property type="entry name" value="LysM"/>
    <property type="match status" value="2"/>
</dbReference>
<dbReference type="GO" id="GO:0016798">
    <property type="term" value="F:hydrolase activity, acting on glycosyl bonds"/>
    <property type="evidence" value="ECO:0007669"/>
    <property type="project" value="UniProtKB-KW"/>
</dbReference>
<feature type="signal peptide" evidence="3">
    <location>
        <begin position="1"/>
        <end position="23"/>
    </location>
</feature>
<accession>A0A4R6BYT6</accession>
<dbReference type="EMBL" id="SCWF01000008">
    <property type="protein sequence ID" value="TDM13735.1"/>
    <property type="molecule type" value="Genomic_DNA"/>
</dbReference>
<dbReference type="PANTHER" id="PTHR33734:SF22">
    <property type="entry name" value="MEMBRANE-BOUND LYTIC MUREIN TRANSGLYCOSYLASE D"/>
    <property type="match status" value="1"/>
</dbReference>
<dbReference type="Proteomes" id="UP000294843">
    <property type="component" value="Unassembled WGS sequence"/>
</dbReference>
<evidence type="ECO:0000256" key="3">
    <source>
        <dbReference type="SAM" id="SignalP"/>
    </source>
</evidence>
<evidence type="ECO:0000259" key="4">
    <source>
        <dbReference type="PROSITE" id="PS51782"/>
    </source>
</evidence>
<reference evidence="5 6" key="1">
    <citation type="submission" date="2019-01" db="EMBL/GenBank/DDBJ databases">
        <title>Draft genome sequences of the type strains of six Macrococcus species.</title>
        <authorList>
            <person name="Mazhar S."/>
            <person name="Altermann E."/>
            <person name="Hill C."/>
            <person name="Mcauliffe O."/>
        </authorList>
    </citation>
    <scope>NUCLEOTIDE SEQUENCE [LARGE SCALE GENOMIC DNA]</scope>
    <source>
        <strain evidence="5 6">ATCC 51825</strain>
    </source>
</reference>
<feature type="domain" description="LysM" evidence="4">
    <location>
        <begin position="24"/>
        <end position="67"/>
    </location>
</feature>
<feature type="chain" id="PRO_5020563998" evidence="3">
    <location>
        <begin position="24"/>
        <end position="255"/>
    </location>
</feature>